<reference evidence="2 3" key="1">
    <citation type="submission" date="2018-03" db="EMBL/GenBank/DDBJ databases">
        <title>Aquarubrobacter algicola gen. nov., sp. nov., a novel actinobacterium isolated from shallow eutrophic lake during the end of cyanobacterial harmful algal blooms.</title>
        <authorList>
            <person name="Chun S.J."/>
        </authorList>
    </citation>
    <scope>NUCLEOTIDE SEQUENCE [LARGE SCALE GENOMIC DNA]</scope>
    <source>
        <strain evidence="2 3">Seoho-28</strain>
    </source>
</reference>
<dbReference type="OrthoDB" id="9801810at2"/>
<dbReference type="InterPro" id="IPR050486">
    <property type="entry name" value="Mannose-1P_guanyltransferase"/>
</dbReference>
<evidence type="ECO:0000313" key="3">
    <source>
        <dbReference type="Proteomes" id="UP000240739"/>
    </source>
</evidence>
<name>A0A2T4UGY8_9ACTN</name>
<organism evidence="2 3">
    <name type="scientific">Paraconexibacter algicola</name>
    <dbReference type="NCBI Taxonomy" id="2133960"/>
    <lineage>
        <taxon>Bacteria</taxon>
        <taxon>Bacillati</taxon>
        <taxon>Actinomycetota</taxon>
        <taxon>Thermoleophilia</taxon>
        <taxon>Solirubrobacterales</taxon>
        <taxon>Paraconexibacteraceae</taxon>
        <taxon>Paraconexibacter</taxon>
    </lineage>
</organism>
<dbReference type="AlphaFoldDB" id="A0A2T4UGY8"/>
<dbReference type="RefSeq" id="WP_107566907.1">
    <property type="nucleotide sequence ID" value="NZ_PYYB01000001.1"/>
</dbReference>
<sequence>MSRRAIILAGGLGTRLRPYTVTLPKPLMPVGDRPILDIVLRQLRHHGFEHVTIATGHLAELIEAYCRNGESYGLRIDYFREEEPLGTVGALALIDGLRDEPFLVMNGDVLTDLDYAALLARHEASDAVATIATRVSTVEVSLGVLHFDAADDTRLADYSEKPTHRYESSMGVYCFSPKAIEYIEPGVRLDFPDHMLRLVAAGEVVRGWRSEDFWLDIGRPGDYEQAQEDYERLVDRLLPGGA</sequence>
<dbReference type="Gene3D" id="3.90.550.10">
    <property type="entry name" value="Spore Coat Polysaccharide Biosynthesis Protein SpsA, Chain A"/>
    <property type="match status" value="1"/>
</dbReference>
<gene>
    <name evidence="2" type="ORF">C7Y72_01770</name>
</gene>
<dbReference type="InterPro" id="IPR029044">
    <property type="entry name" value="Nucleotide-diphossugar_trans"/>
</dbReference>
<dbReference type="PANTHER" id="PTHR22572">
    <property type="entry name" value="SUGAR-1-PHOSPHATE GUANYL TRANSFERASE"/>
    <property type="match status" value="1"/>
</dbReference>
<accession>A0A2T4UGY8</accession>
<dbReference type="EMBL" id="PYYB01000001">
    <property type="protein sequence ID" value="PTL58469.1"/>
    <property type="molecule type" value="Genomic_DNA"/>
</dbReference>
<dbReference type="SUPFAM" id="SSF53448">
    <property type="entry name" value="Nucleotide-diphospho-sugar transferases"/>
    <property type="match status" value="1"/>
</dbReference>
<evidence type="ECO:0000313" key="2">
    <source>
        <dbReference type="EMBL" id="PTL58469.1"/>
    </source>
</evidence>
<proteinExistence type="predicted"/>
<dbReference type="InterPro" id="IPR005835">
    <property type="entry name" value="NTP_transferase_dom"/>
</dbReference>
<keyword evidence="3" id="KW-1185">Reference proteome</keyword>
<protein>
    <submittedName>
        <fullName evidence="2">Nucleoside-diphosphate-sugar pyrophosphorylase</fullName>
    </submittedName>
</protein>
<comment type="caution">
    <text evidence="2">The sequence shown here is derived from an EMBL/GenBank/DDBJ whole genome shotgun (WGS) entry which is preliminary data.</text>
</comment>
<dbReference type="Proteomes" id="UP000240739">
    <property type="component" value="Unassembled WGS sequence"/>
</dbReference>
<feature type="domain" description="Nucleotidyl transferase" evidence="1">
    <location>
        <begin position="5"/>
        <end position="231"/>
    </location>
</feature>
<dbReference type="Pfam" id="PF00483">
    <property type="entry name" value="NTP_transferase"/>
    <property type="match status" value="1"/>
</dbReference>
<evidence type="ECO:0000259" key="1">
    <source>
        <dbReference type="Pfam" id="PF00483"/>
    </source>
</evidence>